<dbReference type="InterPro" id="IPR004843">
    <property type="entry name" value="Calcineurin-like_PHP"/>
</dbReference>
<dbReference type="Proteomes" id="UP000316560">
    <property type="component" value="Unassembled WGS sequence"/>
</dbReference>
<dbReference type="PANTHER" id="PTHR42988">
    <property type="entry name" value="PHOSPHOHYDROLASE"/>
    <property type="match status" value="1"/>
</dbReference>
<name>A0A8H2PZP4_9MICO</name>
<feature type="domain" description="Calcineurin-like phosphoesterase" evidence="5">
    <location>
        <begin position="6"/>
        <end position="190"/>
    </location>
</feature>
<evidence type="ECO:0000256" key="1">
    <source>
        <dbReference type="ARBA" id="ARBA00022723"/>
    </source>
</evidence>
<dbReference type="PANTHER" id="PTHR42988:SF2">
    <property type="entry name" value="CYCLIC NUCLEOTIDE PHOSPHODIESTERASE CBUA0032-RELATED"/>
    <property type="match status" value="1"/>
</dbReference>
<protein>
    <submittedName>
        <fullName evidence="6">3',5'-cyclic AMP phosphodiesterase CpdA</fullName>
    </submittedName>
</protein>
<keyword evidence="7" id="KW-1185">Reference proteome</keyword>
<evidence type="ECO:0000313" key="6">
    <source>
        <dbReference type="EMBL" id="TQO20888.1"/>
    </source>
</evidence>
<dbReference type="GO" id="GO:0016787">
    <property type="term" value="F:hydrolase activity"/>
    <property type="evidence" value="ECO:0007669"/>
    <property type="project" value="UniProtKB-KW"/>
</dbReference>
<organism evidence="6 7">
    <name type="scientific">Rhodoglobus vestalii</name>
    <dbReference type="NCBI Taxonomy" id="193384"/>
    <lineage>
        <taxon>Bacteria</taxon>
        <taxon>Bacillati</taxon>
        <taxon>Actinomycetota</taxon>
        <taxon>Actinomycetes</taxon>
        <taxon>Micrococcales</taxon>
        <taxon>Microbacteriaceae</taxon>
        <taxon>Rhodoglobus</taxon>
    </lineage>
</organism>
<dbReference type="EMBL" id="VFRA01000001">
    <property type="protein sequence ID" value="TQO20888.1"/>
    <property type="molecule type" value="Genomic_DNA"/>
</dbReference>
<keyword evidence="1" id="KW-0479">Metal-binding</keyword>
<dbReference type="InterPro" id="IPR029052">
    <property type="entry name" value="Metallo-depent_PP-like"/>
</dbReference>
<dbReference type="Gene3D" id="3.60.21.10">
    <property type="match status" value="1"/>
</dbReference>
<keyword evidence="2" id="KW-0378">Hydrolase</keyword>
<evidence type="ECO:0000256" key="2">
    <source>
        <dbReference type="ARBA" id="ARBA00022801"/>
    </source>
</evidence>
<reference evidence="6 7" key="1">
    <citation type="submission" date="2019-06" db="EMBL/GenBank/DDBJ databases">
        <title>Sequencing the genomes of 1000 actinobacteria strains.</title>
        <authorList>
            <person name="Klenk H.-P."/>
        </authorList>
    </citation>
    <scope>NUCLEOTIDE SEQUENCE [LARGE SCALE GENOMIC DNA]</scope>
    <source>
        <strain evidence="6 7">DSM 21947</strain>
    </source>
</reference>
<dbReference type="AlphaFoldDB" id="A0A8H2PZP4"/>
<proteinExistence type="inferred from homology"/>
<comment type="similarity">
    <text evidence="4">Belongs to the cyclic nucleotide phosphodiesterase class-III family.</text>
</comment>
<accession>A0A8H2PZP4</accession>
<evidence type="ECO:0000313" key="7">
    <source>
        <dbReference type="Proteomes" id="UP000316560"/>
    </source>
</evidence>
<dbReference type="GO" id="GO:0046872">
    <property type="term" value="F:metal ion binding"/>
    <property type="evidence" value="ECO:0007669"/>
    <property type="project" value="UniProtKB-KW"/>
</dbReference>
<evidence type="ECO:0000256" key="4">
    <source>
        <dbReference type="ARBA" id="ARBA00025742"/>
    </source>
</evidence>
<dbReference type="SUPFAM" id="SSF56300">
    <property type="entry name" value="Metallo-dependent phosphatases"/>
    <property type="match status" value="1"/>
</dbReference>
<comment type="caution">
    <text evidence="6">The sequence shown here is derived from an EMBL/GenBank/DDBJ whole genome shotgun (WGS) entry which is preliminary data.</text>
</comment>
<dbReference type="OrthoDB" id="5241795at2"/>
<sequence length="266" mass="27722">MHSLLLAHVSDPHASVGGPLYGTVDGIDRLDLVGLSLREMGVNPDAVIVAGDLVQSGHTEAYTDVAAALTRLEASTGAPVLIVPGNHDHPLAFLTLPQSTGVNRRIAYVGQTRLALLDSSTGSLGSTQLEWLAGELSEPHGDGTVLVLHHPPTPSPLVALAGRELSDADELAAVIAASDVRMILAGHFHHSLSAQLGSVPISVSPALSYQQDPTAAPESVRGVDSPAYSLVHLTDRGHSVVSVALRPSEVLFNSHSRHITAVSHLN</sequence>
<dbReference type="RefSeq" id="WP_141991130.1">
    <property type="nucleotide sequence ID" value="NZ_VFRA01000001.1"/>
</dbReference>
<dbReference type="Pfam" id="PF00149">
    <property type="entry name" value="Metallophos"/>
    <property type="match status" value="1"/>
</dbReference>
<evidence type="ECO:0000256" key="3">
    <source>
        <dbReference type="ARBA" id="ARBA00023004"/>
    </source>
</evidence>
<keyword evidence="3" id="KW-0408">Iron</keyword>
<evidence type="ECO:0000259" key="5">
    <source>
        <dbReference type="Pfam" id="PF00149"/>
    </source>
</evidence>
<dbReference type="InterPro" id="IPR050884">
    <property type="entry name" value="CNP_phosphodiesterase-III"/>
</dbReference>
<gene>
    <name evidence="6" type="ORF">FB472_2544</name>
</gene>